<dbReference type="Proteomes" id="UP000886998">
    <property type="component" value="Unassembled WGS sequence"/>
</dbReference>
<protein>
    <submittedName>
        <fullName evidence="1">Uncharacterized protein</fullName>
    </submittedName>
</protein>
<evidence type="ECO:0000313" key="1">
    <source>
        <dbReference type="EMBL" id="GFY41111.1"/>
    </source>
</evidence>
<reference evidence="1" key="1">
    <citation type="submission" date="2020-08" db="EMBL/GenBank/DDBJ databases">
        <title>Multicomponent nature underlies the extraordinary mechanical properties of spider dragline silk.</title>
        <authorList>
            <person name="Kono N."/>
            <person name="Nakamura H."/>
            <person name="Mori M."/>
            <person name="Yoshida Y."/>
            <person name="Ohtoshi R."/>
            <person name="Malay A.D."/>
            <person name="Moran D.A.P."/>
            <person name="Tomita M."/>
            <person name="Numata K."/>
            <person name="Arakawa K."/>
        </authorList>
    </citation>
    <scope>NUCLEOTIDE SEQUENCE</scope>
</reference>
<sequence>MVQLLFSHFYVKNKTADWNNKAKEPYLREILVSKCSSNQNVFNSCQLSPKENEEHYFIPYFIKNLELLSIKDTDDLDYALDTLHSADEVPLSDSFRASKSFNRMNPKDDPNNCYRTMTATQINHPLRFNLNGFASEYADDEISKNLQKIAHSSLYNVSFQRPED</sequence>
<name>A0A8X6WWG1_9ARAC</name>
<proteinExistence type="predicted"/>
<comment type="caution">
    <text evidence="1">The sequence shown here is derived from an EMBL/GenBank/DDBJ whole genome shotgun (WGS) entry which is preliminary data.</text>
</comment>
<dbReference type="EMBL" id="BMAV01002296">
    <property type="protein sequence ID" value="GFY41111.1"/>
    <property type="molecule type" value="Genomic_DNA"/>
</dbReference>
<evidence type="ECO:0000313" key="2">
    <source>
        <dbReference type="Proteomes" id="UP000886998"/>
    </source>
</evidence>
<keyword evidence="2" id="KW-1185">Reference proteome</keyword>
<accession>A0A8X6WWG1</accession>
<gene>
    <name evidence="1" type="ORF">TNIN_419131</name>
</gene>
<dbReference type="AlphaFoldDB" id="A0A8X6WWG1"/>
<organism evidence="1 2">
    <name type="scientific">Trichonephila inaurata madagascariensis</name>
    <dbReference type="NCBI Taxonomy" id="2747483"/>
    <lineage>
        <taxon>Eukaryota</taxon>
        <taxon>Metazoa</taxon>
        <taxon>Ecdysozoa</taxon>
        <taxon>Arthropoda</taxon>
        <taxon>Chelicerata</taxon>
        <taxon>Arachnida</taxon>
        <taxon>Araneae</taxon>
        <taxon>Araneomorphae</taxon>
        <taxon>Entelegynae</taxon>
        <taxon>Araneoidea</taxon>
        <taxon>Nephilidae</taxon>
        <taxon>Trichonephila</taxon>
        <taxon>Trichonephila inaurata</taxon>
    </lineage>
</organism>